<dbReference type="KEGG" id="cyz:C3B44_02925"/>
<feature type="domain" description="HTH cro/C1-type" evidence="2">
    <location>
        <begin position="15"/>
        <end position="59"/>
    </location>
</feature>
<protein>
    <submittedName>
        <fullName evidence="3">XRE family transcriptional regulator</fullName>
    </submittedName>
</protein>
<dbReference type="GO" id="GO:0003677">
    <property type="term" value="F:DNA binding"/>
    <property type="evidence" value="ECO:0007669"/>
    <property type="project" value="InterPro"/>
</dbReference>
<organism evidence="3 4">
    <name type="scientific">Corynebacterium yudongzhengii</name>
    <dbReference type="NCBI Taxonomy" id="2080740"/>
    <lineage>
        <taxon>Bacteria</taxon>
        <taxon>Bacillati</taxon>
        <taxon>Actinomycetota</taxon>
        <taxon>Actinomycetes</taxon>
        <taxon>Mycobacteriales</taxon>
        <taxon>Corynebacteriaceae</taxon>
        <taxon>Corynebacterium</taxon>
    </lineage>
</organism>
<evidence type="ECO:0000313" key="3">
    <source>
        <dbReference type="EMBL" id="PWC01101.1"/>
    </source>
</evidence>
<dbReference type="InterPro" id="IPR001387">
    <property type="entry name" value="Cro/C1-type_HTH"/>
</dbReference>
<gene>
    <name evidence="3" type="ORF">DF222_09240</name>
</gene>
<name>A0A2U1T529_9CORY</name>
<dbReference type="InterPro" id="IPR010982">
    <property type="entry name" value="Lambda_DNA-bd_dom_sf"/>
</dbReference>
<dbReference type="EMBL" id="QEEZ01000019">
    <property type="protein sequence ID" value="PWC01101.1"/>
    <property type="molecule type" value="Genomic_DNA"/>
</dbReference>
<feature type="region of interest" description="Disordered" evidence="1">
    <location>
        <begin position="65"/>
        <end position="96"/>
    </location>
</feature>
<keyword evidence="4" id="KW-1185">Reference proteome</keyword>
<dbReference type="SUPFAM" id="SSF47413">
    <property type="entry name" value="lambda repressor-like DNA-binding domains"/>
    <property type="match status" value="1"/>
</dbReference>
<dbReference type="PROSITE" id="PS50943">
    <property type="entry name" value="HTH_CROC1"/>
    <property type="match status" value="1"/>
</dbReference>
<reference evidence="4" key="1">
    <citation type="submission" date="2018-04" db="EMBL/GenBank/DDBJ databases">
        <authorList>
            <person name="Liu S."/>
            <person name="Wang Z."/>
            <person name="Li J."/>
        </authorList>
    </citation>
    <scope>NUCLEOTIDE SEQUENCE [LARGE SCALE GENOMIC DNA]</scope>
    <source>
        <strain evidence="4">2189</strain>
    </source>
</reference>
<comment type="caution">
    <text evidence="3">The sequence shown here is derived from an EMBL/GenBank/DDBJ whole genome shotgun (WGS) entry which is preliminary data.</text>
</comment>
<evidence type="ECO:0000256" key="1">
    <source>
        <dbReference type="SAM" id="MobiDB-lite"/>
    </source>
</evidence>
<dbReference type="AlphaFoldDB" id="A0A2U1T529"/>
<evidence type="ECO:0000259" key="2">
    <source>
        <dbReference type="PROSITE" id="PS50943"/>
    </source>
</evidence>
<feature type="compositionally biased region" description="Acidic residues" evidence="1">
    <location>
        <begin position="68"/>
        <end position="77"/>
    </location>
</feature>
<dbReference type="Proteomes" id="UP000244989">
    <property type="component" value="Unassembled WGS sequence"/>
</dbReference>
<evidence type="ECO:0000313" key="4">
    <source>
        <dbReference type="Proteomes" id="UP000244989"/>
    </source>
</evidence>
<sequence length="96" mass="10410">MGAKVDQLMFMHRKTRKELGEVLGVTGASVSNKVYGNSKWSVEELFATADFFGLEVADLLPRRVDTPVENEESPSEEGDSKKMVAGAGFEPTTSGL</sequence>
<dbReference type="CDD" id="cd00093">
    <property type="entry name" value="HTH_XRE"/>
    <property type="match status" value="1"/>
</dbReference>
<dbReference type="OrthoDB" id="4410976at2"/>
<proteinExistence type="predicted"/>
<dbReference type="Gene3D" id="1.10.260.40">
    <property type="entry name" value="lambda repressor-like DNA-binding domains"/>
    <property type="match status" value="1"/>
</dbReference>
<accession>A0A2U1T529</accession>